<dbReference type="OrthoDB" id="4318225at2"/>
<evidence type="ECO:0000313" key="1">
    <source>
        <dbReference type="EMBL" id="MQY21499.1"/>
    </source>
</evidence>
<name>A0A7K0D762_9NOCA</name>
<comment type="caution">
    <text evidence="1">The sequence shown here is derived from an EMBL/GenBank/DDBJ whole genome shotgun (WGS) entry which is preliminary data.</text>
</comment>
<reference evidence="1 2" key="1">
    <citation type="submission" date="2019-10" db="EMBL/GenBank/DDBJ databases">
        <title>Nocardia macrotermitis sp. nov. and Nocardia aurantia sp. nov., isolated from the gut of fungus growing-termite Macrotermes natalensis.</title>
        <authorList>
            <person name="Benndorf R."/>
            <person name="Schwitalla J."/>
            <person name="Martin K."/>
            <person name="De Beer W."/>
            <person name="Kaster A.-K."/>
            <person name="Vollmers J."/>
            <person name="Poulsen M."/>
            <person name="Beemelmanns C."/>
        </authorList>
    </citation>
    <scope>NUCLEOTIDE SEQUENCE [LARGE SCALE GENOMIC DNA]</scope>
    <source>
        <strain evidence="1 2">RB20</strain>
    </source>
</reference>
<dbReference type="EMBL" id="WEGK01000010">
    <property type="protein sequence ID" value="MQY21499.1"/>
    <property type="molecule type" value="Genomic_DNA"/>
</dbReference>
<proteinExistence type="predicted"/>
<accession>A0A7K0D762</accession>
<organism evidence="1 2">
    <name type="scientific">Nocardia macrotermitis</name>
    <dbReference type="NCBI Taxonomy" id="2585198"/>
    <lineage>
        <taxon>Bacteria</taxon>
        <taxon>Bacillati</taxon>
        <taxon>Actinomycetota</taxon>
        <taxon>Actinomycetes</taxon>
        <taxon>Mycobacteriales</taxon>
        <taxon>Nocardiaceae</taxon>
        <taxon>Nocardia</taxon>
    </lineage>
</organism>
<dbReference type="Proteomes" id="UP000438448">
    <property type="component" value="Unassembled WGS sequence"/>
</dbReference>
<protein>
    <submittedName>
        <fullName evidence="1">Uncharacterized protein</fullName>
    </submittedName>
</protein>
<sequence>MAYFSATAAFPHVRQPNGANDNSVLYLRVYGADGRDCNVFQFEQVMNTSSGVALTVTKAWDGATKSKTGSASLGEGITL</sequence>
<keyword evidence="2" id="KW-1185">Reference proteome</keyword>
<gene>
    <name evidence="1" type="ORF">NRB20_46100</name>
</gene>
<evidence type="ECO:0000313" key="2">
    <source>
        <dbReference type="Proteomes" id="UP000438448"/>
    </source>
</evidence>
<dbReference type="AlphaFoldDB" id="A0A7K0D762"/>
<dbReference type="RefSeq" id="WP_153412316.1">
    <property type="nucleotide sequence ID" value="NZ_WEGK01000010.1"/>
</dbReference>